<gene>
    <name evidence="1" type="ORF">HD597_000712</name>
</gene>
<comment type="caution">
    <text evidence="1">The sequence shown here is derived from an EMBL/GenBank/DDBJ whole genome shotgun (WGS) entry which is preliminary data.</text>
</comment>
<dbReference type="Proteomes" id="UP001139648">
    <property type="component" value="Unassembled WGS sequence"/>
</dbReference>
<proteinExistence type="predicted"/>
<keyword evidence="2" id="KW-1185">Reference proteome</keyword>
<dbReference type="RefSeq" id="WP_253740212.1">
    <property type="nucleotide sequence ID" value="NZ_BAABKA010000097.1"/>
</dbReference>
<reference evidence="1" key="1">
    <citation type="submission" date="2022-06" db="EMBL/GenBank/DDBJ databases">
        <title>Sequencing the genomes of 1000 actinobacteria strains.</title>
        <authorList>
            <person name="Klenk H.-P."/>
        </authorList>
    </citation>
    <scope>NUCLEOTIDE SEQUENCE</scope>
    <source>
        <strain evidence="1">DSM 46694</strain>
    </source>
</reference>
<dbReference type="EMBL" id="JAMZEB010000001">
    <property type="protein sequence ID" value="MCP2353692.1"/>
    <property type="molecule type" value="Genomic_DNA"/>
</dbReference>
<sequence>MSVVPAIADPALRAGDFLAVEVDAEVVAGETFTLAVLAGAVAWERPDHGDLVFTFGLFEVDQGGVATVDQVLLGP</sequence>
<organism evidence="1 2">
    <name type="scientific">Nonomuraea thailandensis</name>
    <dbReference type="NCBI Taxonomy" id="1188745"/>
    <lineage>
        <taxon>Bacteria</taxon>
        <taxon>Bacillati</taxon>
        <taxon>Actinomycetota</taxon>
        <taxon>Actinomycetes</taxon>
        <taxon>Streptosporangiales</taxon>
        <taxon>Streptosporangiaceae</taxon>
        <taxon>Nonomuraea</taxon>
    </lineage>
</organism>
<protein>
    <submittedName>
        <fullName evidence="1">Uncharacterized protein</fullName>
    </submittedName>
</protein>
<accession>A0A9X2JY17</accession>
<dbReference type="AlphaFoldDB" id="A0A9X2JY17"/>
<evidence type="ECO:0000313" key="2">
    <source>
        <dbReference type="Proteomes" id="UP001139648"/>
    </source>
</evidence>
<evidence type="ECO:0000313" key="1">
    <source>
        <dbReference type="EMBL" id="MCP2353692.1"/>
    </source>
</evidence>
<name>A0A9X2JY17_9ACTN</name>